<feature type="transmembrane region" description="Helical" evidence="1">
    <location>
        <begin position="187"/>
        <end position="212"/>
    </location>
</feature>
<dbReference type="PROSITE" id="PS51108">
    <property type="entry name" value="PTS_EIID"/>
    <property type="match status" value="1"/>
</dbReference>
<gene>
    <name evidence="2" type="ORF">Lpp77_00910</name>
</gene>
<dbReference type="PANTHER" id="PTHR32502:SF26">
    <property type="entry name" value="PHOSPHOTRANSFERASE SYSTEM SUGAR-SPECIFIC EIID COMPONENT"/>
    <property type="match status" value="1"/>
</dbReference>
<dbReference type="PANTHER" id="PTHR32502">
    <property type="entry name" value="N-ACETYLGALACTOSAMINE PERMEASE II COMPONENT-RELATED"/>
    <property type="match status" value="1"/>
</dbReference>
<organism evidence="2 3">
    <name type="scientific">Lacticaseibacillus paracasei subsp. paracasei CNCM I-4270</name>
    <dbReference type="NCBI Taxonomy" id="1256202"/>
    <lineage>
        <taxon>Bacteria</taxon>
        <taxon>Bacillati</taxon>
        <taxon>Bacillota</taxon>
        <taxon>Bacilli</taxon>
        <taxon>Lactobacillales</taxon>
        <taxon>Lactobacillaceae</taxon>
        <taxon>Lacticaseibacillus</taxon>
    </lineage>
</organism>
<dbReference type="Pfam" id="PF03613">
    <property type="entry name" value="EIID-AGA"/>
    <property type="match status" value="1"/>
</dbReference>
<dbReference type="InterPro" id="IPR050303">
    <property type="entry name" value="GatZ_KbaZ_carbometab"/>
</dbReference>
<accession>A0A8E0IPE0</accession>
<evidence type="ECO:0000256" key="1">
    <source>
        <dbReference type="SAM" id="Phobius"/>
    </source>
</evidence>
<proteinExistence type="predicted"/>
<keyword evidence="1" id="KW-0472">Membrane</keyword>
<evidence type="ECO:0000313" key="2">
    <source>
        <dbReference type="EMBL" id="EPC57065.1"/>
    </source>
</evidence>
<name>A0A8E0IPE0_LACPA</name>
<dbReference type="Proteomes" id="UP000014249">
    <property type="component" value="Unassembled WGS sequence"/>
</dbReference>
<comment type="caution">
    <text evidence="2">The sequence shown here is derived from an EMBL/GenBank/DDBJ whole genome shotgun (WGS) entry which is preliminary data.</text>
</comment>
<protein>
    <submittedName>
        <fullName evidence="2">PTS system transporter subunit IID</fullName>
    </submittedName>
</protein>
<feature type="transmembrane region" description="Helical" evidence="1">
    <location>
        <begin position="145"/>
        <end position="167"/>
    </location>
</feature>
<dbReference type="GO" id="GO:0009401">
    <property type="term" value="P:phosphoenolpyruvate-dependent sugar phosphotransferase system"/>
    <property type="evidence" value="ECO:0007669"/>
    <property type="project" value="InterPro"/>
</dbReference>
<dbReference type="EMBL" id="ANJX01000035">
    <property type="protein sequence ID" value="EPC57065.1"/>
    <property type="molecule type" value="Genomic_DNA"/>
</dbReference>
<dbReference type="AlphaFoldDB" id="A0A8E0IPE0"/>
<dbReference type="GO" id="GO:0005886">
    <property type="term" value="C:plasma membrane"/>
    <property type="evidence" value="ECO:0007669"/>
    <property type="project" value="TreeGrafter"/>
</dbReference>
<reference evidence="2 3" key="1">
    <citation type="journal article" date="2013" name="PLoS ONE">
        <title>Lactobacillus paracasei comparative genomics: towards species pan-genome definition and exploitation of diversity.</title>
        <authorList>
            <person name="Smokvina T."/>
            <person name="Wels M."/>
            <person name="Polka J."/>
            <person name="Chervaux C."/>
            <person name="Brisse S."/>
            <person name="Boekhorst J."/>
            <person name="van Hylckama Vlieg J.E."/>
            <person name="Siezen R.J."/>
        </authorList>
    </citation>
    <scope>NUCLEOTIDE SEQUENCE [LARGE SCALE GENOMIC DNA]</scope>
    <source>
        <strain evidence="2 3">CNCM I-4270</strain>
    </source>
</reference>
<evidence type="ECO:0000313" key="3">
    <source>
        <dbReference type="Proteomes" id="UP000014249"/>
    </source>
</evidence>
<sequence length="304" mass="34102">MPSANTKTDLPVKLTKHDLFQANWRWLWGSQICWNYERMMSTGYLFTMLPTLKKLYKNDQDLIEMMKMHNQFFNTNAYVGGFIVGMDMAIEEKQGRKAEDTVAGLKAGLMGPFAGVGDTIVGVILPTIFGSIGAYMGLKGNPTGAILWLLVNFAVLILRFFLLPLGYSQGEKLIYATGDKLNRITDAAILLGVTVVGALIPTVISANVPLVFKTGKVVLKAQTGFGSNHAVARTSSISRFMLLAIRQKENEFDPTDCASADSWDRTWRIWYYRKVSRHKYHCLSYQKGASNVFNITMFTPFYFP</sequence>
<keyword evidence="1" id="KW-0812">Transmembrane</keyword>
<dbReference type="InterPro" id="IPR004704">
    <property type="entry name" value="PTS_IID_man"/>
</dbReference>
<feature type="transmembrane region" description="Helical" evidence="1">
    <location>
        <begin position="119"/>
        <end position="138"/>
    </location>
</feature>
<keyword evidence="1" id="KW-1133">Transmembrane helix</keyword>